<dbReference type="STRING" id="658196.A0A397SUZ8"/>
<accession>A0A397SUZ8</accession>
<dbReference type="Gene3D" id="3.40.50.300">
    <property type="entry name" value="P-loop containing nucleotide triphosphate hydrolases"/>
    <property type="match status" value="1"/>
</dbReference>
<dbReference type="EMBL" id="QKYT01000288">
    <property type="protein sequence ID" value="RIA87875.1"/>
    <property type="molecule type" value="Genomic_DNA"/>
</dbReference>
<proteinExistence type="predicted"/>
<dbReference type="InterPro" id="IPR027417">
    <property type="entry name" value="P-loop_NTPase"/>
</dbReference>
<dbReference type="Proteomes" id="UP000265703">
    <property type="component" value="Unassembled WGS sequence"/>
</dbReference>
<reference evidence="1 2" key="1">
    <citation type="submission" date="2018-06" db="EMBL/GenBank/DDBJ databases">
        <title>Comparative genomics reveals the genomic features of Rhizophagus irregularis, R. cerebriforme, R. diaphanum and Gigaspora rosea, and their symbiotic lifestyle signature.</title>
        <authorList>
            <person name="Morin E."/>
            <person name="San Clemente H."/>
            <person name="Chen E.C.H."/>
            <person name="De La Providencia I."/>
            <person name="Hainaut M."/>
            <person name="Kuo A."/>
            <person name="Kohler A."/>
            <person name="Murat C."/>
            <person name="Tang N."/>
            <person name="Roy S."/>
            <person name="Loubradou J."/>
            <person name="Henrissat B."/>
            <person name="Grigoriev I.V."/>
            <person name="Corradi N."/>
            <person name="Roux C."/>
            <person name="Martin F.M."/>
        </authorList>
    </citation>
    <scope>NUCLEOTIDE SEQUENCE [LARGE SCALE GENOMIC DNA]</scope>
    <source>
        <strain evidence="1 2">DAOM 227022</strain>
    </source>
</reference>
<dbReference type="AlphaFoldDB" id="A0A397SUZ8"/>
<name>A0A397SUZ8_9GLOM</name>
<sequence>MSKIHNGEQRQDQSNINFTEGAQMNVGNPVILLVGKTGAGKSTLGNLLLAQPHNKGPFYVSAYMNVAQQRCQSMAKIITLLIHPESLTPNKLQKRYLMKSQEPFRNALMESRLYFLFSKQDGLPLNKRMFWKE</sequence>
<evidence type="ECO:0000313" key="1">
    <source>
        <dbReference type="EMBL" id="RIA87875.1"/>
    </source>
</evidence>
<comment type="caution">
    <text evidence="1">The sequence shown here is derived from an EMBL/GenBank/DDBJ whole genome shotgun (WGS) entry which is preliminary data.</text>
</comment>
<organism evidence="1 2">
    <name type="scientific">Glomus cerebriforme</name>
    <dbReference type="NCBI Taxonomy" id="658196"/>
    <lineage>
        <taxon>Eukaryota</taxon>
        <taxon>Fungi</taxon>
        <taxon>Fungi incertae sedis</taxon>
        <taxon>Mucoromycota</taxon>
        <taxon>Glomeromycotina</taxon>
        <taxon>Glomeromycetes</taxon>
        <taxon>Glomerales</taxon>
        <taxon>Glomeraceae</taxon>
        <taxon>Glomus</taxon>
    </lineage>
</organism>
<keyword evidence="2" id="KW-1185">Reference proteome</keyword>
<dbReference type="SUPFAM" id="SSF52540">
    <property type="entry name" value="P-loop containing nucleoside triphosphate hydrolases"/>
    <property type="match status" value="1"/>
</dbReference>
<protein>
    <recommendedName>
        <fullName evidence="3">AIG1-type G domain-containing protein</fullName>
    </recommendedName>
</protein>
<gene>
    <name evidence="1" type="ORF">C1645_265112</name>
</gene>
<dbReference type="OrthoDB" id="8954335at2759"/>
<evidence type="ECO:0008006" key="3">
    <source>
        <dbReference type="Google" id="ProtNLM"/>
    </source>
</evidence>
<evidence type="ECO:0000313" key="2">
    <source>
        <dbReference type="Proteomes" id="UP000265703"/>
    </source>
</evidence>